<reference evidence="1" key="1">
    <citation type="journal article" date="2020" name="Nature">
        <title>Giant virus diversity and host interactions through global metagenomics.</title>
        <authorList>
            <person name="Schulz F."/>
            <person name="Roux S."/>
            <person name="Paez-Espino D."/>
            <person name="Jungbluth S."/>
            <person name="Walsh D.A."/>
            <person name="Denef V.J."/>
            <person name="McMahon K.D."/>
            <person name="Konstantinidis K.T."/>
            <person name="Eloe-Fadrosh E.A."/>
            <person name="Kyrpides N.C."/>
            <person name="Woyke T."/>
        </authorList>
    </citation>
    <scope>NUCLEOTIDE SEQUENCE</scope>
    <source>
        <strain evidence="1">GVMAG-M-3300009151-35</strain>
    </source>
</reference>
<dbReference type="EMBL" id="MN738902">
    <property type="protein sequence ID" value="QHT30511.1"/>
    <property type="molecule type" value="Genomic_DNA"/>
</dbReference>
<protein>
    <submittedName>
        <fullName evidence="1">Uncharacterized protein</fullName>
    </submittedName>
</protein>
<evidence type="ECO:0000313" key="1">
    <source>
        <dbReference type="EMBL" id="QHT30511.1"/>
    </source>
</evidence>
<accession>A0A6C0EPB5</accession>
<dbReference type="AlphaFoldDB" id="A0A6C0EPB5"/>
<organism evidence="1">
    <name type="scientific">viral metagenome</name>
    <dbReference type="NCBI Taxonomy" id="1070528"/>
    <lineage>
        <taxon>unclassified sequences</taxon>
        <taxon>metagenomes</taxon>
        <taxon>organismal metagenomes</taxon>
    </lineage>
</organism>
<proteinExistence type="predicted"/>
<sequence>MNKIKERNFNKDINNEEYKRVLLELAKFNKTEKELLDECNENIILSGRISINASRQGIKDELLQIDTCNITSNKVGIFMDKLTVNAYRPTKDGFILNNNDIKKNKISLNDCLKSFDAKLSGKINGWVFAKIVIENGGHQDNVFEEAYILCEWIIKFSVIDTDLKNKFNNIENLIIGNHIEIQQYFIDKYQ</sequence>
<name>A0A6C0EPB5_9ZZZZ</name>